<dbReference type="EMBL" id="CP134537">
    <property type="protein sequence ID" value="WNH09398.1"/>
    <property type="molecule type" value="Genomic_DNA"/>
</dbReference>
<evidence type="ECO:0000313" key="1">
    <source>
        <dbReference type="EMBL" id="WNH09398.1"/>
    </source>
</evidence>
<name>A0ABY9XUE8_9FLAO</name>
<sequence length="100" mass="11646">MKILNKVCLFILMVFLLPYNVIGQQNFSVEHFLVEDGLPHNIITQIIQDKKGFIWLATFNGLSKYDGYTFQNYKTSSSDKVLMKDNRIDKITEDKYTVFG</sequence>
<dbReference type="Pfam" id="PF07494">
    <property type="entry name" value="Reg_prop"/>
    <property type="match status" value="1"/>
</dbReference>
<dbReference type="Proteomes" id="UP001302806">
    <property type="component" value="Chromosome"/>
</dbReference>
<dbReference type="RefSeq" id="WP_415865869.1">
    <property type="nucleotide sequence ID" value="NZ_CP134537.1"/>
</dbReference>
<gene>
    <name evidence="1" type="ORF">RHP51_01255</name>
</gene>
<dbReference type="Gene3D" id="2.130.10.10">
    <property type="entry name" value="YVTN repeat-like/Quinoprotein amine dehydrogenase"/>
    <property type="match status" value="1"/>
</dbReference>
<reference evidence="1 2" key="1">
    <citation type="submission" date="2023-09" db="EMBL/GenBank/DDBJ databases">
        <title>Thalassobella suaedae gen. nov., sp. nov., a marine bacterium of the family Flavobacteriaceae isolated from a halophyte Suaeda japonica.</title>
        <authorList>
            <person name="Lee S.Y."/>
            <person name="Hwang C.Y."/>
        </authorList>
    </citation>
    <scope>NUCLEOTIDE SEQUENCE [LARGE SCALE GENOMIC DNA]</scope>
    <source>
        <strain evidence="1 2">HL-DH14</strain>
    </source>
</reference>
<evidence type="ECO:0000313" key="2">
    <source>
        <dbReference type="Proteomes" id="UP001302806"/>
    </source>
</evidence>
<organism evidence="1 2">
    <name type="scientific">Thalassobellus suaedae</name>
    <dbReference type="NCBI Taxonomy" id="3074124"/>
    <lineage>
        <taxon>Bacteria</taxon>
        <taxon>Pseudomonadati</taxon>
        <taxon>Bacteroidota</taxon>
        <taxon>Flavobacteriia</taxon>
        <taxon>Flavobacteriales</taxon>
        <taxon>Flavobacteriaceae</taxon>
        <taxon>Thalassobellus</taxon>
    </lineage>
</organism>
<dbReference type="InterPro" id="IPR015943">
    <property type="entry name" value="WD40/YVTN_repeat-like_dom_sf"/>
</dbReference>
<dbReference type="InterPro" id="IPR011110">
    <property type="entry name" value="Reg_prop"/>
</dbReference>
<proteinExistence type="predicted"/>
<accession>A0ABY9XUE8</accession>
<protein>
    <submittedName>
        <fullName evidence="1">Two-component regulator propeller domain-containing protein</fullName>
    </submittedName>
</protein>